<feature type="compositionally biased region" description="Basic and acidic residues" evidence="1">
    <location>
        <begin position="35"/>
        <end position="45"/>
    </location>
</feature>
<gene>
    <name evidence="2" type="ORF">CPUR_06983</name>
</gene>
<comment type="caution">
    <text evidence="2">The sequence shown here is derived from an EMBL/GenBank/DDBJ whole genome shotgun (WGS) entry which is preliminary data.</text>
</comment>
<evidence type="ECO:0000313" key="3">
    <source>
        <dbReference type="Proteomes" id="UP000016801"/>
    </source>
</evidence>
<evidence type="ECO:0000256" key="1">
    <source>
        <dbReference type="SAM" id="MobiDB-lite"/>
    </source>
</evidence>
<protein>
    <submittedName>
        <fullName evidence="2">Uncharacterized protein</fullName>
    </submittedName>
</protein>
<keyword evidence="3" id="KW-1185">Reference proteome</keyword>
<dbReference type="Proteomes" id="UP000016801">
    <property type="component" value="Unassembled WGS sequence"/>
</dbReference>
<dbReference type="AlphaFoldDB" id="M1WAK0"/>
<organism evidence="2 3">
    <name type="scientific">Claviceps purpurea (strain 20.1)</name>
    <name type="common">Ergot fungus</name>
    <name type="synonym">Sphacelia segetum</name>
    <dbReference type="NCBI Taxonomy" id="1111077"/>
    <lineage>
        <taxon>Eukaryota</taxon>
        <taxon>Fungi</taxon>
        <taxon>Dikarya</taxon>
        <taxon>Ascomycota</taxon>
        <taxon>Pezizomycotina</taxon>
        <taxon>Sordariomycetes</taxon>
        <taxon>Hypocreomycetidae</taxon>
        <taxon>Hypocreales</taxon>
        <taxon>Clavicipitaceae</taxon>
        <taxon>Claviceps</taxon>
    </lineage>
</organism>
<proteinExistence type="predicted"/>
<feature type="compositionally biased region" description="Polar residues" evidence="1">
    <location>
        <begin position="70"/>
        <end position="83"/>
    </location>
</feature>
<dbReference type="EMBL" id="CAGA01000051">
    <property type="protein sequence ID" value="CCE33060.1"/>
    <property type="molecule type" value="Genomic_DNA"/>
</dbReference>
<name>M1WAK0_CLAP2</name>
<feature type="region of interest" description="Disordered" evidence="1">
    <location>
        <begin position="29"/>
        <end position="83"/>
    </location>
</feature>
<sequence>MGSTIICIPILNQTSRTIPLLPHSDLKNAIAKPGKGSEDKIETKARGWTMGTKNDRRLQERERGSRETPSHNIPTPSMLTEDE</sequence>
<evidence type="ECO:0000313" key="2">
    <source>
        <dbReference type="EMBL" id="CCE33060.1"/>
    </source>
</evidence>
<feature type="compositionally biased region" description="Basic and acidic residues" evidence="1">
    <location>
        <begin position="53"/>
        <end position="69"/>
    </location>
</feature>
<reference evidence="2 3" key="1">
    <citation type="journal article" date="2013" name="PLoS Genet.">
        <title>Plant-symbiotic fungi as chemical engineers: Multi-genome analysis of the Clavicipitaceae reveals dynamics of alkaloid loci.</title>
        <authorList>
            <person name="Schardl C.L."/>
            <person name="Young C.A."/>
            <person name="Hesse U."/>
            <person name="Amyotte S.G."/>
            <person name="Andreeva K."/>
            <person name="Calie P.J."/>
            <person name="Fleetwood D.J."/>
            <person name="Haws D.C."/>
            <person name="Moore N."/>
            <person name="Oeser B."/>
            <person name="Panaccione D.G."/>
            <person name="Schweri K.K."/>
            <person name="Voisey C.R."/>
            <person name="Farman M.L."/>
            <person name="Jaromczyk J.W."/>
            <person name="Roe B.A."/>
            <person name="O'Sullivan D.M."/>
            <person name="Scott B."/>
            <person name="Tudzynski P."/>
            <person name="An Z."/>
            <person name="Arnaoudova E.G."/>
            <person name="Bullock C.T."/>
            <person name="Charlton N.D."/>
            <person name="Chen L."/>
            <person name="Cox M."/>
            <person name="Dinkins R.D."/>
            <person name="Florea S."/>
            <person name="Glenn A.E."/>
            <person name="Gordon A."/>
            <person name="Gueldener U."/>
            <person name="Harris D.R."/>
            <person name="Hollin W."/>
            <person name="Jaromczyk J."/>
            <person name="Johnson R.D."/>
            <person name="Khan A.K."/>
            <person name="Leistner E."/>
            <person name="Leuchtmann A."/>
            <person name="Li C."/>
            <person name="Liu J."/>
            <person name="Liu J."/>
            <person name="Liu M."/>
            <person name="Mace W."/>
            <person name="Machado C."/>
            <person name="Nagabhyru P."/>
            <person name="Pan J."/>
            <person name="Schmid J."/>
            <person name="Sugawara K."/>
            <person name="Steiner U."/>
            <person name="Takach J.E."/>
            <person name="Tanaka E."/>
            <person name="Webb J.S."/>
            <person name="Wilson E.V."/>
            <person name="Wiseman J.L."/>
            <person name="Yoshida R."/>
            <person name="Zeng Z."/>
        </authorList>
    </citation>
    <scope>NUCLEOTIDE SEQUENCE [LARGE SCALE GENOMIC DNA]</scope>
    <source>
        <strain evidence="2 3">20.1</strain>
    </source>
</reference>
<dbReference type="VEuPathDB" id="FungiDB:CPUR_06983"/>
<accession>M1WAK0</accession>
<dbReference type="HOGENOM" id="CLU_2542389_0_0_1"/>